<dbReference type="InterPro" id="IPR010099">
    <property type="entry name" value="SDR39U1"/>
</dbReference>
<dbReference type="OrthoDB" id="276721at2759"/>
<dbReference type="NCBIfam" id="TIGR01777">
    <property type="entry name" value="yfcH"/>
    <property type="match status" value="1"/>
</dbReference>
<dbReference type="InterPro" id="IPR013549">
    <property type="entry name" value="DUF1731"/>
</dbReference>
<proteinExistence type="predicted"/>
<reference evidence="4" key="3">
    <citation type="submission" date="2019-08" db="EMBL/GenBank/DDBJ databases">
        <authorList>
            <consortium name="Photinus pyralis genome working group"/>
            <person name="Fallon T.R."/>
            <person name="Sander Lower S.E."/>
            <person name="Weng J.-K."/>
        </authorList>
    </citation>
    <scope>NUCLEOTIDE SEQUENCE</scope>
    <source>
        <strain evidence="4">1611_PpyrPB1</strain>
        <tissue evidence="4">Whole body</tissue>
    </source>
</reference>
<keyword evidence="5" id="KW-1185">Reference proteome</keyword>
<dbReference type="InterPro" id="IPR036291">
    <property type="entry name" value="NAD(P)-bd_dom_sf"/>
</dbReference>
<gene>
    <name evidence="4" type="ORF">PPYR_08601</name>
</gene>
<evidence type="ECO:0000259" key="2">
    <source>
        <dbReference type="Pfam" id="PF08338"/>
    </source>
</evidence>
<name>A0A1Y1KKH0_PHOPY</name>
<dbReference type="AlphaFoldDB" id="A0A1Y1KKH0"/>
<feature type="domain" description="DUF1731" evidence="2">
    <location>
        <begin position="253"/>
        <end position="299"/>
    </location>
</feature>
<dbReference type="EMBL" id="GEZM01081071">
    <property type="protein sequence ID" value="JAV61908.1"/>
    <property type="molecule type" value="Transcribed_RNA"/>
</dbReference>
<evidence type="ECO:0000259" key="1">
    <source>
        <dbReference type="Pfam" id="PF01370"/>
    </source>
</evidence>
<accession>A0A1Y1KKH0</accession>
<dbReference type="EMBL" id="GEZM01081074">
    <property type="protein sequence ID" value="JAV61902.1"/>
    <property type="molecule type" value="Transcribed_RNA"/>
</dbReference>
<dbReference type="InterPro" id="IPR001509">
    <property type="entry name" value="Epimerase_deHydtase"/>
</dbReference>
<reference evidence="4 5" key="2">
    <citation type="journal article" date="2018" name="Elife">
        <title>Firefly genomes illuminate parallel origins of bioluminescence in beetles.</title>
        <authorList>
            <person name="Fallon T.R."/>
            <person name="Lower S.E."/>
            <person name="Chang C.H."/>
            <person name="Bessho-Uehara M."/>
            <person name="Martin G.J."/>
            <person name="Bewick A.J."/>
            <person name="Behringer M."/>
            <person name="Debat H.J."/>
            <person name="Wong I."/>
            <person name="Day J.C."/>
            <person name="Suvorov A."/>
            <person name="Silva C.J."/>
            <person name="Stanger-Hall K.F."/>
            <person name="Hall D.W."/>
            <person name="Schmitz R.J."/>
            <person name="Nelson D.R."/>
            <person name="Lewis S.M."/>
            <person name="Shigenobu S."/>
            <person name="Bybee S.M."/>
            <person name="Larracuente A.M."/>
            <person name="Oba Y."/>
            <person name="Weng J.K."/>
        </authorList>
    </citation>
    <scope>NUCLEOTIDE SEQUENCE [LARGE SCALE GENOMIC DNA]</scope>
    <source>
        <strain evidence="4">1611_PpyrPB1</strain>
        <tissue evidence="4">Whole body</tissue>
    </source>
</reference>
<sequence length="301" mass="33129">MSVIRNSVLVGGGTGFIGSHVCKLLRNKNFHVKIISRMPGPNRITWHDLEHHGLPTGTTAVVNVAGQNVLDPTKRWTTGFKQNVWNSRVRTTAALSKAIVDATDKPKSFVAISGVGIYEPGTSKEYVEDDVTSEFDYFSKLGIEWEKAAKLPEYITLCRQITIRSGVVLGQDGGMIKQLYLPFYLGLGGPVGSGSQYLPWIHVEDLARLIVFAIEKDGVSGILNGVAPQVITNKEFTNVYAKALWRPALFPLPVSILNAIFSKERAKLITEGQKVLPRRTQAVGFNYLYPDIKSACEELVA</sequence>
<dbReference type="Gene3D" id="3.40.50.720">
    <property type="entry name" value="NAD(P)-binding Rossmann-like Domain"/>
    <property type="match status" value="1"/>
</dbReference>
<organism evidence="3">
    <name type="scientific">Photinus pyralis</name>
    <name type="common">Common eastern firefly</name>
    <name type="synonym">Lampyris pyralis</name>
    <dbReference type="NCBI Taxonomy" id="7054"/>
    <lineage>
        <taxon>Eukaryota</taxon>
        <taxon>Metazoa</taxon>
        <taxon>Ecdysozoa</taxon>
        <taxon>Arthropoda</taxon>
        <taxon>Hexapoda</taxon>
        <taxon>Insecta</taxon>
        <taxon>Pterygota</taxon>
        <taxon>Neoptera</taxon>
        <taxon>Endopterygota</taxon>
        <taxon>Coleoptera</taxon>
        <taxon>Polyphaga</taxon>
        <taxon>Elateriformia</taxon>
        <taxon>Elateroidea</taxon>
        <taxon>Lampyridae</taxon>
        <taxon>Lampyrinae</taxon>
        <taxon>Photinus</taxon>
    </lineage>
</organism>
<dbReference type="Pfam" id="PF08338">
    <property type="entry name" value="DUF1731"/>
    <property type="match status" value="1"/>
</dbReference>
<feature type="domain" description="NAD-dependent epimerase/dehydratase" evidence="1">
    <location>
        <begin position="8"/>
        <end position="217"/>
    </location>
</feature>
<evidence type="ECO:0008006" key="6">
    <source>
        <dbReference type="Google" id="ProtNLM"/>
    </source>
</evidence>
<reference evidence="3" key="1">
    <citation type="journal article" date="2016" name="Sci. Rep.">
        <title>Molecular characterization of firefly nuptial gifts: a multi-omics approach sheds light on postcopulatory sexual selection.</title>
        <authorList>
            <person name="Al-Wathiqui N."/>
            <person name="Fallon T.R."/>
            <person name="South A."/>
            <person name="Weng J.K."/>
            <person name="Lewis S.M."/>
        </authorList>
    </citation>
    <scope>NUCLEOTIDE SEQUENCE</scope>
</reference>
<evidence type="ECO:0000313" key="3">
    <source>
        <dbReference type="EMBL" id="JAV61902.1"/>
    </source>
</evidence>
<dbReference type="FunCoup" id="A0A1Y1KKH0">
    <property type="interactions" value="307"/>
</dbReference>
<dbReference type="Pfam" id="PF01370">
    <property type="entry name" value="Epimerase"/>
    <property type="match status" value="1"/>
</dbReference>
<evidence type="ECO:0000313" key="5">
    <source>
        <dbReference type="Proteomes" id="UP000327044"/>
    </source>
</evidence>
<dbReference type="SUPFAM" id="SSF51735">
    <property type="entry name" value="NAD(P)-binding Rossmann-fold domains"/>
    <property type="match status" value="1"/>
</dbReference>
<evidence type="ECO:0000313" key="4">
    <source>
        <dbReference type="EMBL" id="KAB0797608.1"/>
    </source>
</evidence>
<dbReference type="PANTHER" id="PTHR11092:SF0">
    <property type="entry name" value="EPIMERASE FAMILY PROTEIN SDR39U1"/>
    <property type="match status" value="1"/>
</dbReference>
<dbReference type="InParanoid" id="A0A1Y1KKH0"/>
<dbReference type="Proteomes" id="UP000327044">
    <property type="component" value="Unassembled WGS sequence"/>
</dbReference>
<protein>
    <recommendedName>
        <fullName evidence="6">DUF1731 domain-containing protein</fullName>
    </recommendedName>
</protein>
<dbReference type="PANTHER" id="PTHR11092">
    <property type="entry name" value="SUGAR NUCLEOTIDE EPIMERASE RELATED"/>
    <property type="match status" value="1"/>
</dbReference>
<dbReference type="EMBL" id="VVIM01000006">
    <property type="protein sequence ID" value="KAB0797608.1"/>
    <property type="molecule type" value="Genomic_DNA"/>
</dbReference>